<evidence type="ECO:0000313" key="2">
    <source>
        <dbReference type="Proteomes" id="UP001202328"/>
    </source>
</evidence>
<evidence type="ECO:0000313" key="1">
    <source>
        <dbReference type="EMBL" id="KAI3926286.1"/>
    </source>
</evidence>
<dbReference type="Proteomes" id="UP001202328">
    <property type="component" value="Unassembled WGS sequence"/>
</dbReference>
<accession>A0AAD4SY98</accession>
<reference evidence="1" key="1">
    <citation type="submission" date="2022-04" db="EMBL/GenBank/DDBJ databases">
        <title>A functionally conserved STORR gene fusion in Papaver species that diverged 16.8 million years ago.</title>
        <authorList>
            <person name="Catania T."/>
        </authorList>
    </citation>
    <scope>NUCLEOTIDE SEQUENCE</scope>
    <source>
        <strain evidence="1">S-188037</strain>
    </source>
</reference>
<name>A0AAD4SY98_9MAGN</name>
<keyword evidence="2" id="KW-1185">Reference proteome</keyword>
<gene>
    <name evidence="1" type="ORF">MKW98_028422</name>
</gene>
<sequence length="91" mass="10368">MNSNIHVKKKKKKKKVVFTTRLERVCGIMEVKKEGHVELSSTLVELLVAQRLKVVARSRFLRNAGNRALLLVCSMIRLQSVGFPQATVFFL</sequence>
<proteinExistence type="predicted"/>
<protein>
    <submittedName>
        <fullName evidence="1">Uncharacterized protein</fullName>
    </submittedName>
</protein>
<dbReference type="AlphaFoldDB" id="A0AAD4SY98"/>
<organism evidence="1 2">
    <name type="scientific">Papaver atlanticum</name>
    <dbReference type="NCBI Taxonomy" id="357466"/>
    <lineage>
        <taxon>Eukaryota</taxon>
        <taxon>Viridiplantae</taxon>
        <taxon>Streptophyta</taxon>
        <taxon>Embryophyta</taxon>
        <taxon>Tracheophyta</taxon>
        <taxon>Spermatophyta</taxon>
        <taxon>Magnoliopsida</taxon>
        <taxon>Ranunculales</taxon>
        <taxon>Papaveraceae</taxon>
        <taxon>Papaveroideae</taxon>
        <taxon>Papaver</taxon>
    </lineage>
</organism>
<comment type="caution">
    <text evidence="1">The sequence shown here is derived from an EMBL/GenBank/DDBJ whole genome shotgun (WGS) entry which is preliminary data.</text>
</comment>
<dbReference type="EMBL" id="JAJJMB010008071">
    <property type="protein sequence ID" value="KAI3926286.1"/>
    <property type="molecule type" value="Genomic_DNA"/>
</dbReference>